<dbReference type="PRINTS" id="PR00722">
    <property type="entry name" value="CHYMOTRYPSIN"/>
</dbReference>
<feature type="signal peptide" evidence="4">
    <location>
        <begin position="1"/>
        <end position="19"/>
    </location>
</feature>
<dbReference type="AlphaFoldDB" id="J9HYX9"/>
<sequence length="373" mass="40576">MSSFGGVLVLLIIHMQSSGAVLKENGPCELKGTPGTCRPYATCREAVQGNIQFCGHSASGAIVCCPNPKVTLDNRNAFPQPSLRKAGRKCSEYRKLASRDLTAISLSLVSLVSQVKVPTCDSITKLIVGGNITKPGEFPHMAALGWRQTNGAVSFKCGASLISERYVLTAAHCYDQYDGELPSFVRLGDQNLFREDDGAKPKDVGIADFIRHPEFIRNQGLYNDIALIRLVRAVTFSNFIRPACLYDQLQFSVDTAVATGFGLTEDHGDRSDELLKVSLNIYDNQLCSRGYANSRQLRKGIMASQLCVGNVGGGRDTCQGDSGGPLQITKQENHCVFYIIGITSFGQTCGSPVPAIYTRVASYLDWIESIVWN</sequence>
<dbReference type="InterPro" id="IPR033116">
    <property type="entry name" value="TRYPSIN_SER"/>
</dbReference>
<dbReference type="InterPro" id="IPR051333">
    <property type="entry name" value="CLIP_Serine_Protease"/>
</dbReference>
<keyword evidence="3" id="KW-0378">Hydrolase</keyword>
<organism evidence="6 7">
    <name type="scientific">Aedes aegypti</name>
    <name type="common">Yellowfever mosquito</name>
    <name type="synonym">Culex aegypti</name>
    <dbReference type="NCBI Taxonomy" id="7159"/>
    <lineage>
        <taxon>Eukaryota</taxon>
        <taxon>Metazoa</taxon>
        <taxon>Ecdysozoa</taxon>
        <taxon>Arthropoda</taxon>
        <taxon>Hexapoda</taxon>
        <taxon>Insecta</taxon>
        <taxon>Pterygota</taxon>
        <taxon>Neoptera</taxon>
        <taxon>Endopterygota</taxon>
        <taxon>Diptera</taxon>
        <taxon>Nematocera</taxon>
        <taxon>Culicoidea</taxon>
        <taxon>Culicidae</taxon>
        <taxon>Culicinae</taxon>
        <taxon>Aedini</taxon>
        <taxon>Aedes</taxon>
        <taxon>Stegomyia</taxon>
    </lineage>
</organism>
<accession>J9HYX9</accession>
<feature type="chain" id="PRO_5030172920" evidence="4">
    <location>
        <begin position="20"/>
        <end position="373"/>
    </location>
</feature>
<evidence type="ECO:0000256" key="4">
    <source>
        <dbReference type="SAM" id="SignalP"/>
    </source>
</evidence>
<dbReference type="VEuPathDB" id="VectorBase:AAEL007597"/>
<dbReference type="Pfam" id="PF00089">
    <property type="entry name" value="Trypsin"/>
    <property type="match status" value="1"/>
</dbReference>
<gene>
    <name evidence="6" type="primary">CLIPC3</name>
    <name evidence="6" type="ORF">AaeL_AAEL007597</name>
</gene>
<dbReference type="FunFam" id="2.40.10.10:FF:000068">
    <property type="entry name" value="transmembrane protease serine 2"/>
    <property type="match status" value="1"/>
</dbReference>
<comment type="similarity">
    <text evidence="2">Belongs to the peptidase S1 family. CLIP subfamily.</text>
</comment>
<evidence type="ECO:0000256" key="3">
    <source>
        <dbReference type="RuleBase" id="RU363034"/>
    </source>
</evidence>
<dbReference type="InterPro" id="IPR043504">
    <property type="entry name" value="Peptidase_S1_PA_chymotrypsin"/>
</dbReference>
<reference evidence="6" key="2">
    <citation type="journal article" date="2007" name="Science">
        <title>Genome sequence of Aedes aegypti, a major arbovirus vector.</title>
        <authorList>
            <person name="Nene V."/>
            <person name="Wortman J.R."/>
            <person name="Lawson D."/>
            <person name="Haas B."/>
            <person name="Kodira C."/>
            <person name="Tu Z.J."/>
            <person name="Loftus B."/>
            <person name="Xi Z."/>
            <person name="Megy K."/>
            <person name="Grabherr M."/>
            <person name="Ren Q."/>
            <person name="Zdobnov E.M."/>
            <person name="Lobo N.F."/>
            <person name="Campbell K.S."/>
            <person name="Brown S.E."/>
            <person name="Bonaldo M.F."/>
            <person name="Zhu J."/>
            <person name="Sinkins S.P."/>
            <person name="Hogenkamp D.G."/>
            <person name="Amedeo P."/>
            <person name="Arensburger P."/>
            <person name="Atkinson P.W."/>
            <person name="Bidwell S."/>
            <person name="Biedler J."/>
            <person name="Birney E."/>
            <person name="Bruggner R.V."/>
            <person name="Costas J."/>
            <person name="Coy M.R."/>
            <person name="Crabtree J."/>
            <person name="Crawford M."/>
            <person name="Debruyn B."/>
            <person name="Decaprio D."/>
            <person name="Eiglmeier K."/>
            <person name="Eisenstadt E."/>
            <person name="El-Dorry H."/>
            <person name="Gelbart W.M."/>
            <person name="Gomes S.L."/>
            <person name="Hammond M."/>
            <person name="Hannick L.I."/>
            <person name="Hogan J.R."/>
            <person name="Holmes M.H."/>
            <person name="Jaffe D."/>
            <person name="Johnston J.S."/>
            <person name="Kennedy R.C."/>
            <person name="Koo H."/>
            <person name="Kravitz S."/>
            <person name="Kriventseva E.V."/>
            <person name="Kulp D."/>
            <person name="Labutti K."/>
            <person name="Lee E."/>
            <person name="Li S."/>
            <person name="Lovin D.D."/>
            <person name="Mao C."/>
            <person name="Mauceli E."/>
            <person name="Menck C.F."/>
            <person name="Miller J.R."/>
            <person name="Montgomery P."/>
            <person name="Mori A."/>
            <person name="Nascimento A.L."/>
            <person name="Naveira H.F."/>
            <person name="Nusbaum C."/>
            <person name="O'leary S."/>
            <person name="Orvis J."/>
            <person name="Pertea M."/>
            <person name="Quesneville H."/>
            <person name="Reidenbach K.R."/>
            <person name="Rogers Y.H."/>
            <person name="Roth C.W."/>
            <person name="Schneider J.R."/>
            <person name="Schatz M."/>
            <person name="Shumway M."/>
            <person name="Stanke M."/>
            <person name="Stinson E.O."/>
            <person name="Tubio J.M."/>
            <person name="Vanzee J.P."/>
            <person name="Verjovski-Almeida S."/>
            <person name="Werner D."/>
            <person name="White O."/>
            <person name="Wyder S."/>
            <person name="Zeng Q."/>
            <person name="Zhao Q."/>
            <person name="Zhao Y."/>
            <person name="Hill C.A."/>
            <person name="Raikhel A.S."/>
            <person name="Soares M.B."/>
            <person name="Knudson D.L."/>
            <person name="Lee N.H."/>
            <person name="Galagan J."/>
            <person name="Salzberg S.L."/>
            <person name="Paulsen I.T."/>
            <person name="Dimopoulos G."/>
            <person name="Collins F.H."/>
            <person name="Birren B."/>
            <person name="Fraser-Liggett C.M."/>
            <person name="Severson D.W."/>
        </authorList>
    </citation>
    <scope>NUCLEOTIDE SEQUENCE [LARGE SCALE GENOMIC DNA]</scope>
    <source>
        <strain evidence="6">Liverpool</strain>
    </source>
</reference>
<dbReference type="Proteomes" id="UP000682892">
    <property type="component" value="Chromosome 1"/>
</dbReference>
<dbReference type="SMART" id="SM00020">
    <property type="entry name" value="Tryp_SPc"/>
    <property type="match status" value="1"/>
</dbReference>
<keyword evidence="3" id="KW-0720">Serine protease</keyword>
<dbReference type="Gene3D" id="2.40.10.10">
    <property type="entry name" value="Trypsin-like serine proteases"/>
    <property type="match status" value="2"/>
</dbReference>
<keyword evidence="4" id="KW-0732">Signal</keyword>
<name>J9HYX9_AEDAE</name>
<dbReference type="InterPro" id="IPR009003">
    <property type="entry name" value="Peptidase_S1_PA"/>
</dbReference>
<dbReference type="PROSITE" id="PS00135">
    <property type="entry name" value="TRYPSIN_SER"/>
    <property type="match status" value="1"/>
</dbReference>
<dbReference type="PANTHER" id="PTHR24260">
    <property type="match status" value="1"/>
</dbReference>
<dbReference type="GO" id="GO:0006508">
    <property type="term" value="P:proteolysis"/>
    <property type="evidence" value="ECO:0007669"/>
    <property type="project" value="UniProtKB-KW"/>
</dbReference>
<dbReference type="CDD" id="cd00190">
    <property type="entry name" value="Tryp_SPc"/>
    <property type="match status" value="1"/>
</dbReference>
<evidence type="ECO:0000313" key="6">
    <source>
        <dbReference type="EMBL" id="EJY57695.1"/>
    </source>
</evidence>
<evidence type="ECO:0000256" key="2">
    <source>
        <dbReference type="ARBA" id="ARBA00024195"/>
    </source>
</evidence>
<dbReference type="HOGENOM" id="CLU_006842_0_3_1"/>
<protein>
    <submittedName>
        <fullName evidence="6">AAEL007597-PB</fullName>
    </submittedName>
</protein>
<evidence type="ECO:0000256" key="1">
    <source>
        <dbReference type="ARBA" id="ARBA00023157"/>
    </source>
</evidence>
<dbReference type="SUPFAM" id="SSF50494">
    <property type="entry name" value="Trypsin-like serine proteases"/>
    <property type="match status" value="1"/>
</dbReference>
<reference evidence="6" key="1">
    <citation type="submission" date="2005-10" db="EMBL/GenBank/DDBJ databases">
        <authorList>
            <person name="Loftus B.J."/>
            <person name="Nene V.M."/>
            <person name="Hannick L.I."/>
            <person name="Bidwell S."/>
            <person name="Haas B."/>
            <person name="Amedeo P."/>
            <person name="Orvis J."/>
            <person name="Wortman J.R."/>
            <person name="White O.R."/>
            <person name="Salzberg S."/>
            <person name="Shumway M."/>
            <person name="Koo H."/>
            <person name="Zhao Y."/>
            <person name="Holmes M."/>
            <person name="Miller J."/>
            <person name="Schatz M."/>
            <person name="Pop M."/>
            <person name="Pai G."/>
            <person name="Utterback T."/>
            <person name="Rogers Y.-H."/>
            <person name="Kravitz S."/>
            <person name="Fraser C.M."/>
        </authorList>
    </citation>
    <scope>NUCLEOTIDE SEQUENCE</scope>
    <source>
        <strain evidence="6">Liverpool</strain>
    </source>
</reference>
<dbReference type="PANTHER" id="PTHR24260:SF147">
    <property type="entry name" value="EG:BACR7A4.3 PROTEIN-RELATED"/>
    <property type="match status" value="1"/>
</dbReference>
<feature type="domain" description="Peptidase S1" evidence="5">
    <location>
        <begin position="127"/>
        <end position="372"/>
    </location>
</feature>
<keyword evidence="1" id="KW-1015">Disulfide bond</keyword>
<dbReference type="EMBL" id="CH477450">
    <property type="protein sequence ID" value="EJY57695.1"/>
    <property type="molecule type" value="Genomic_DNA"/>
</dbReference>
<dbReference type="InterPro" id="IPR018114">
    <property type="entry name" value="TRYPSIN_HIS"/>
</dbReference>
<evidence type="ECO:0000259" key="5">
    <source>
        <dbReference type="PROSITE" id="PS50240"/>
    </source>
</evidence>
<proteinExistence type="inferred from homology"/>
<dbReference type="InterPro" id="IPR001314">
    <property type="entry name" value="Peptidase_S1A"/>
</dbReference>
<dbReference type="GO" id="GO:0004252">
    <property type="term" value="F:serine-type endopeptidase activity"/>
    <property type="evidence" value="ECO:0007669"/>
    <property type="project" value="InterPro"/>
</dbReference>
<evidence type="ECO:0000313" key="7">
    <source>
        <dbReference type="Proteomes" id="UP000682892"/>
    </source>
</evidence>
<dbReference type="PROSITE" id="PS50240">
    <property type="entry name" value="TRYPSIN_DOM"/>
    <property type="match status" value="1"/>
</dbReference>
<keyword evidence="3" id="KW-0645">Protease</keyword>
<reference evidence="6" key="3">
    <citation type="submission" date="2012-09" db="EMBL/GenBank/DDBJ databases">
        <authorList>
            <consortium name="VectorBase"/>
        </authorList>
    </citation>
    <scope>NUCLEOTIDE SEQUENCE</scope>
    <source>
        <strain evidence="6">Liverpool</strain>
    </source>
</reference>
<dbReference type="InterPro" id="IPR001254">
    <property type="entry name" value="Trypsin_dom"/>
</dbReference>
<dbReference type="FunFam" id="2.40.10.10:FF:000002">
    <property type="entry name" value="Transmembrane protease serine"/>
    <property type="match status" value="1"/>
</dbReference>
<dbReference type="PROSITE" id="PS00134">
    <property type="entry name" value="TRYPSIN_HIS"/>
    <property type="match status" value="1"/>
</dbReference>